<sequence length="178" mass="19287">MNRKGLWFVGVAMALGTGCATDANLKAGTDDPCTTMKGIIADFGSGFQSFRGKRNDFTSLTVYAAKEELVKGHCEIWVWNDGDSAYVCSANTPDGEIAAQRYRNSLKTVQQCLGDSWQEDSVTRERDGRYLGVATGFSSDAHPGLVISVQNIVPPGSYRSLRSNYLYIGSAQKTPAPD</sequence>
<dbReference type="EMBL" id="JAUMIS010000002">
    <property type="protein sequence ID" value="MDO3721990.1"/>
    <property type="molecule type" value="Genomic_DNA"/>
</dbReference>
<proteinExistence type="predicted"/>
<comment type="caution">
    <text evidence="1">The sequence shown here is derived from an EMBL/GenBank/DDBJ whole genome shotgun (WGS) entry which is preliminary data.</text>
</comment>
<dbReference type="RefSeq" id="WP_302909772.1">
    <property type="nucleotide sequence ID" value="NZ_JAUMIS010000002.1"/>
</dbReference>
<evidence type="ECO:0000313" key="1">
    <source>
        <dbReference type="EMBL" id="MDO3721990.1"/>
    </source>
</evidence>
<keyword evidence="2" id="KW-1185">Reference proteome</keyword>
<dbReference type="Proteomes" id="UP001168640">
    <property type="component" value="Unassembled WGS sequence"/>
</dbReference>
<organism evidence="1 2">
    <name type="scientific">Marinobacter suaedae</name>
    <dbReference type="NCBI Taxonomy" id="3057675"/>
    <lineage>
        <taxon>Bacteria</taxon>
        <taxon>Pseudomonadati</taxon>
        <taxon>Pseudomonadota</taxon>
        <taxon>Gammaproteobacteria</taxon>
        <taxon>Pseudomonadales</taxon>
        <taxon>Marinobacteraceae</taxon>
        <taxon>Marinobacter</taxon>
    </lineage>
</organism>
<name>A0ABT8W191_9GAMM</name>
<evidence type="ECO:0008006" key="3">
    <source>
        <dbReference type="Google" id="ProtNLM"/>
    </source>
</evidence>
<evidence type="ECO:0000313" key="2">
    <source>
        <dbReference type="Proteomes" id="UP001168640"/>
    </source>
</evidence>
<accession>A0ABT8W191</accession>
<protein>
    <recommendedName>
        <fullName evidence="3">Lipoprotein</fullName>
    </recommendedName>
</protein>
<dbReference type="PROSITE" id="PS51257">
    <property type="entry name" value="PROKAR_LIPOPROTEIN"/>
    <property type="match status" value="1"/>
</dbReference>
<reference evidence="1" key="1">
    <citation type="submission" date="2023-07" db="EMBL/GenBank/DDBJ databases">
        <title>Marinobacter sp. chi1 genome sequencing and assembly.</title>
        <authorList>
            <person name="Park S."/>
        </authorList>
    </citation>
    <scope>NUCLEOTIDE SEQUENCE</scope>
    <source>
        <strain evidence="1">Chi1</strain>
    </source>
</reference>
<gene>
    <name evidence="1" type="ORF">QVZ43_09665</name>
</gene>